<proteinExistence type="inferred from homology"/>
<dbReference type="SUPFAM" id="SSF56300">
    <property type="entry name" value="Metallo-dependent phosphatases"/>
    <property type="match status" value="1"/>
</dbReference>
<name>A0A7D9D0W6_DEKBR</name>
<evidence type="ECO:0000313" key="4">
    <source>
        <dbReference type="Proteomes" id="UP000478008"/>
    </source>
</evidence>
<dbReference type="SMART" id="SM00854">
    <property type="entry name" value="PGA_cap"/>
    <property type="match status" value="1"/>
</dbReference>
<dbReference type="InterPro" id="IPR019079">
    <property type="entry name" value="Capsule_synth_CapA"/>
</dbReference>
<organism evidence="3 4">
    <name type="scientific">Dekkera bruxellensis</name>
    <name type="common">Brettanomyces custersii</name>
    <dbReference type="NCBI Taxonomy" id="5007"/>
    <lineage>
        <taxon>Eukaryota</taxon>
        <taxon>Fungi</taxon>
        <taxon>Dikarya</taxon>
        <taxon>Ascomycota</taxon>
        <taxon>Saccharomycotina</taxon>
        <taxon>Pichiomycetes</taxon>
        <taxon>Pichiales</taxon>
        <taxon>Pichiaceae</taxon>
        <taxon>Brettanomyces</taxon>
    </lineage>
</organism>
<evidence type="ECO:0000313" key="3">
    <source>
        <dbReference type="EMBL" id="VUG20371.1"/>
    </source>
</evidence>
<dbReference type="Proteomes" id="UP000478008">
    <property type="component" value="Unassembled WGS sequence"/>
</dbReference>
<accession>A0A7D9D0W6</accession>
<evidence type="ECO:0000256" key="1">
    <source>
        <dbReference type="ARBA" id="ARBA00005662"/>
    </source>
</evidence>
<keyword evidence="4" id="KW-1185">Reference proteome</keyword>
<evidence type="ECO:0000259" key="2">
    <source>
        <dbReference type="SMART" id="SM00854"/>
    </source>
</evidence>
<sequence>MRIVAAGDCLFSSRNLAERLDPKIVSEFKNADAAAANAEFTCPNLENTAPAAGRGYITSVREDTLDEFNDLNIKLVNFANNHTGDFGIGGMTNTIDASRKRGLIPTGVGRSLDEARLPRFVDTPNGRFGIVSAAATRSERFVASNAGGEVIARPGLAPLRWNRSYVLPENLFKDLQKIDEALGTAEAFRVCNEVEVKSPFTDKEFKFGSMFEGSLDIKKGETAHVETTYNKNDAHELLKSVRDASYRSDFNIVSIHTHEGLNNNWYSLIPAEFIQKFAREAIDNGADAFVGHGAHFMRGVEIYKGKPIFYNLGSLLMEFETGSSIISPEMYTTYGLPTNSRPSDLHRMRANDPTTGEFRGFNGDPMFSRNAIAIFDTDGGKLSFKLLPLDLDMRRVPRMERGVPYIVTPKVGHEIAEFLTKASAQWHTVLTYNERTGYIDITTSQ</sequence>
<gene>
    <name evidence="3" type="ORF">DEBR0S8_00166G</name>
</gene>
<dbReference type="PANTHER" id="PTHR33393">
    <property type="entry name" value="POLYGLUTAMINE SYNTHESIS ACCESSORY PROTEIN RV0574C-RELATED"/>
    <property type="match status" value="1"/>
</dbReference>
<reference evidence="3 4" key="1">
    <citation type="submission" date="2019-07" db="EMBL/GenBank/DDBJ databases">
        <authorList>
            <person name="Friedrich A."/>
            <person name="Schacherer J."/>
        </authorList>
    </citation>
    <scope>NUCLEOTIDE SEQUENCE [LARGE SCALE GENOMIC DNA]</scope>
</reference>
<feature type="domain" description="Capsule synthesis protein CapA" evidence="2">
    <location>
        <begin position="2"/>
        <end position="319"/>
    </location>
</feature>
<dbReference type="InterPro" id="IPR029052">
    <property type="entry name" value="Metallo-depent_PP-like"/>
</dbReference>
<protein>
    <submittedName>
        <fullName evidence="3">DEBR0S8_00166g1_1</fullName>
    </submittedName>
</protein>
<dbReference type="AlphaFoldDB" id="A0A7D9D0W6"/>
<dbReference type="EMBL" id="CABFWN010000008">
    <property type="protein sequence ID" value="VUG20371.1"/>
    <property type="molecule type" value="Genomic_DNA"/>
</dbReference>
<dbReference type="PANTHER" id="PTHR33393:SF13">
    <property type="entry name" value="PGA BIOSYNTHESIS PROTEIN CAPA"/>
    <property type="match status" value="1"/>
</dbReference>
<dbReference type="Pfam" id="PF09587">
    <property type="entry name" value="PGA_cap"/>
    <property type="match status" value="1"/>
</dbReference>
<dbReference type="InterPro" id="IPR052169">
    <property type="entry name" value="CW_Biosynth-Accessory"/>
</dbReference>
<comment type="similarity">
    <text evidence="1">Belongs to the CapA family.</text>
</comment>